<evidence type="ECO:0000313" key="3">
    <source>
        <dbReference type="Proteomes" id="UP000064939"/>
    </source>
</evidence>
<dbReference type="KEGG" id="aei:AOY20_00690"/>
<dbReference type="OrthoDB" id="7069252at2"/>
<reference evidence="2 3" key="1">
    <citation type="journal article" date="2015" name="Int. J. Syst. Evol. Microbiol.">
        <title>Acinetobacter equi sp. nov. isolated from horse faeces.</title>
        <authorList>
            <person name="Poppel M.T."/>
            <person name="Skiebe E."/>
            <person name="Laue M."/>
            <person name="Bergmann H."/>
            <person name="Ebersberger I."/>
            <person name="Garn T."/>
            <person name="Fruth A."/>
            <person name="Baumgardt S."/>
            <person name="Busse H.J."/>
            <person name="Wilharm G."/>
        </authorList>
    </citation>
    <scope>NUCLEOTIDE SEQUENCE [LARGE SCALE GENOMIC DNA]</scope>
    <source>
        <strain evidence="2 3">114</strain>
    </source>
</reference>
<keyword evidence="1" id="KW-0732">Signal</keyword>
<gene>
    <name evidence="2" type="ORF">AOY20_00690</name>
</gene>
<name>A0A0N9VXY6_9GAMM</name>
<dbReference type="RefSeq" id="WP_054580088.1">
    <property type="nucleotide sequence ID" value="NZ_CP012808.1"/>
</dbReference>
<organism evidence="2 3">
    <name type="scientific">Acinetobacter equi</name>
    <dbReference type="NCBI Taxonomy" id="1324350"/>
    <lineage>
        <taxon>Bacteria</taxon>
        <taxon>Pseudomonadati</taxon>
        <taxon>Pseudomonadota</taxon>
        <taxon>Gammaproteobacteria</taxon>
        <taxon>Moraxellales</taxon>
        <taxon>Moraxellaceae</taxon>
        <taxon>Acinetobacter</taxon>
    </lineage>
</organism>
<dbReference type="STRING" id="1324350.AOY20_00690"/>
<proteinExistence type="predicted"/>
<dbReference type="AlphaFoldDB" id="A0A0N9VXY6"/>
<feature type="signal peptide" evidence="1">
    <location>
        <begin position="1"/>
        <end position="24"/>
    </location>
</feature>
<protein>
    <submittedName>
        <fullName evidence="2">Uncharacterized protein</fullName>
    </submittedName>
</protein>
<evidence type="ECO:0000256" key="1">
    <source>
        <dbReference type="SAM" id="SignalP"/>
    </source>
</evidence>
<keyword evidence="3" id="KW-1185">Reference proteome</keyword>
<accession>A0A0N9VXY6</accession>
<feature type="chain" id="PRO_5006039666" evidence="1">
    <location>
        <begin position="25"/>
        <end position="218"/>
    </location>
</feature>
<dbReference type="EMBL" id="CP012808">
    <property type="protein sequence ID" value="ALH94172.1"/>
    <property type="molecule type" value="Genomic_DNA"/>
</dbReference>
<dbReference type="Proteomes" id="UP000064939">
    <property type="component" value="Chromosome"/>
</dbReference>
<evidence type="ECO:0000313" key="2">
    <source>
        <dbReference type="EMBL" id="ALH94172.1"/>
    </source>
</evidence>
<sequence>MNIQSFIRSAILATFFIFSNQTFANNTTSSSASIIKQPIVAFFGYDPDYCTCSDDENDIIYSPTPIAEGFYRILLGRNDKGYYFVQDFYQENNQAQSSPFWIPETHSLFSFEPSYYEGSTTLFRKNGDIAENFTLEEGILIFGEQFYKNNKKAVVYKFNKNNQYQITMWYDSGKKAAEYTVDEYFEFIKGKAWDQNGKSISDVKSVISQINSDLIDIF</sequence>